<dbReference type="InterPro" id="IPR004711">
    <property type="entry name" value="Benzoate_Transporter"/>
</dbReference>
<feature type="transmembrane region" description="Helical" evidence="1">
    <location>
        <begin position="38"/>
        <end position="59"/>
    </location>
</feature>
<keyword evidence="1" id="KW-0472">Membrane</keyword>
<dbReference type="GO" id="GO:0005886">
    <property type="term" value="C:plasma membrane"/>
    <property type="evidence" value="ECO:0007669"/>
    <property type="project" value="TreeGrafter"/>
</dbReference>
<dbReference type="RefSeq" id="WP_243116455.1">
    <property type="nucleotide sequence ID" value="NZ_SOAZ01000022.1"/>
</dbReference>
<dbReference type="NCBIfam" id="TIGR00843">
    <property type="entry name" value="benE"/>
    <property type="match status" value="1"/>
</dbReference>
<feature type="transmembrane region" description="Helical" evidence="1">
    <location>
        <begin position="235"/>
        <end position="252"/>
    </location>
</feature>
<evidence type="ECO:0000313" key="3">
    <source>
        <dbReference type="Proteomes" id="UP000295325"/>
    </source>
</evidence>
<reference evidence="2 3" key="1">
    <citation type="submission" date="2019-03" db="EMBL/GenBank/DDBJ databases">
        <title>Genomic Encyclopedia of Type Strains, Phase IV (KMG-IV): sequencing the most valuable type-strain genomes for metagenomic binning, comparative biology and taxonomic classification.</title>
        <authorList>
            <person name="Goeker M."/>
        </authorList>
    </citation>
    <scope>NUCLEOTIDE SEQUENCE [LARGE SCALE GENOMIC DNA]</scope>
    <source>
        <strain evidence="2 3">DSM 24455</strain>
    </source>
</reference>
<evidence type="ECO:0000313" key="2">
    <source>
        <dbReference type="EMBL" id="TDT51034.1"/>
    </source>
</evidence>
<name>A0A4V3ESE6_9CLOT</name>
<proteinExistence type="predicted"/>
<feature type="transmembrane region" description="Helical" evidence="1">
    <location>
        <begin position="317"/>
        <end position="341"/>
    </location>
</feature>
<protein>
    <submittedName>
        <fullName evidence="2">Benzoate membrane transport protein</fullName>
    </submittedName>
</protein>
<sequence length="422" mass="44179">MSTQPTIKVTSMKDMVFEKGVGFLASLKDLPKHINTKTITAGVVAAIFGCTGPALLVIKAANDSGLTHAQAISWLFSIYFFSGLISIFLALRYKLPINGAYNIPAAVMLIDALKGLSINEAAGGYFIAGVIVLILGLSGLIGKIMKRIPLPIVMAMIAGAMIRFGTDIIKSTQAAPIIGMAALFGYLVLPRIVKKIPPVLGALMLGIIATALTVGFKTSGIDFKFAGPQLIMPQFSLNSIFAIGIPLAVLVIGSENAQAIGVLMAQGYKPPINFMTIISGIGSMITSFFGGHNANIAGPMTAICASEEAGENKEGRYAATVVNGILFSLFGIFASIALAFVSILPKDLINVLAGLAMINVLISTFHDAFSSKQFKIGAFFSLIIAMSGVVILKISAPLWALLGGVIVSYIAEPGDFKKAASN</sequence>
<feature type="transmembrane region" description="Helical" evidence="1">
    <location>
        <begin position="148"/>
        <end position="166"/>
    </location>
</feature>
<feature type="transmembrane region" description="Helical" evidence="1">
    <location>
        <begin position="71"/>
        <end position="91"/>
    </location>
</feature>
<dbReference type="EMBL" id="SOAZ01000022">
    <property type="protein sequence ID" value="TDT51034.1"/>
    <property type="molecule type" value="Genomic_DNA"/>
</dbReference>
<organism evidence="2 3">
    <name type="scientific">Fonticella tunisiensis</name>
    <dbReference type="NCBI Taxonomy" id="1096341"/>
    <lineage>
        <taxon>Bacteria</taxon>
        <taxon>Bacillati</taxon>
        <taxon>Bacillota</taxon>
        <taxon>Clostridia</taxon>
        <taxon>Eubacteriales</taxon>
        <taxon>Clostridiaceae</taxon>
        <taxon>Fonticella</taxon>
    </lineage>
</organism>
<gene>
    <name evidence="2" type="ORF">EDD71_1224</name>
</gene>
<accession>A0A4V3ESE6</accession>
<dbReference type="PANTHER" id="PTHR30199">
    <property type="entry name" value="MFS FAMILY TRANSPORTER, PREDICTED SUBSTRATE BENZOATE"/>
    <property type="match status" value="1"/>
</dbReference>
<keyword evidence="3" id="KW-1185">Reference proteome</keyword>
<dbReference type="PANTHER" id="PTHR30199:SF0">
    <property type="entry name" value="INNER MEMBRANE PROTEIN YDCO"/>
    <property type="match status" value="1"/>
</dbReference>
<feature type="transmembrane region" description="Helical" evidence="1">
    <location>
        <begin position="122"/>
        <end position="141"/>
    </location>
</feature>
<feature type="transmembrane region" description="Helical" evidence="1">
    <location>
        <begin position="348"/>
        <end position="366"/>
    </location>
</feature>
<feature type="transmembrane region" description="Helical" evidence="1">
    <location>
        <begin position="172"/>
        <end position="189"/>
    </location>
</feature>
<comment type="caution">
    <text evidence="2">The sequence shown here is derived from an EMBL/GenBank/DDBJ whole genome shotgun (WGS) entry which is preliminary data.</text>
</comment>
<keyword evidence="1" id="KW-1133">Transmembrane helix</keyword>
<dbReference type="Proteomes" id="UP000295325">
    <property type="component" value="Unassembled WGS sequence"/>
</dbReference>
<feature type="transmembrane region" description="Helical" evidence="1">
    <location>
        <begin position="196"/>
        <end position="215"/>
    </location>
</feature>
<keyword evidence="1" id="KW-0812">Transmembrane</keyword>
<dbReference type="GO" id="GO:0042925">
    <property type="term" value="F:benzoate transmembrane transporter activity"/>
    <property type="evidence" value="ECO:0007669"/>
    <property type="project" value="InterPro"/>
</dbReference>
<dbReference type="AlphaFoldDB" id="A0A4V3ESE6"/>
<feature type="transmembrane region" description="Helical" evidence="1">
    <location>
        <begin position="378"/>
        <end position="411"/>
    </location>
</feature>
<feature type="transmembrane region" description="Helical" evidence="1">
    <location>
        <begin position="272"/>
        <end position="290"/>
    </location>
</feature>
<evidence type="ECO:0000256" key="1">
    <source>
        <dbReference type="SAM" id="Phobius"/>
    </source>
</evidence>
<dbReference type="Pfam" id="PF03594">
    <property type="entry name" value="BenE"/>
    <property type="match status" value="1"/>
</dbReference>